<dbReference type="EC" id="3.4.21.105" evidence="6"/>
<dbReference type="SUPFAM" id="SSF144091">
    <property type="entry name" value="Rhomboid-like"/>
    <property type="match status" value="1"/>
</dbReference>
<dbReference type="SUPFAM" id="SSF52540">
    <property type="entry name" value="P-loop containing nucleoside triphosphate hydrolases"/>
    <property type="match status" value="1"/>
</dbReference>
<keyword evidence="4 6" id="KW-1133">Transmembrane helix</keyword>
<dbReference type="InterPro" id="IPR022764">
    <property type="entry name" value="Peptidase_S54_rhomboid_dom"/>
</dbReference>
<comment type="function">
    <text evidence="6">Serine protease involved in intramembrane proteolysis.</text>
</comment>
<accession>A0AAD8I6A6</accession>
<dbReference type="InterPro" id="IPR002610">
    <property type="entry name" value="Peptidase_S54_rhomboid-like"/>
</dbReference>
<reference evidence="8" key="1">
    <citation type="submission" date="2023-02" db="EMBL/GenBank/DDBJ databases">
        <title>Genome of toxic invasive species Heracleum sosnowskyi carries increased number of genes despite the absence of recent whole-genome duplications.</title>
        <authorList>
            <person name="Schelkunov M."/>
            <person name="Shtratnikova V."/>
            <person name="Makarenko M."/>
            <person name="Klepikova A."/>
            <person name="Omelchenko D."/>
            <person name="Novikova G."/>
            <person name="Obukhova E."/>
            <person name="Bogdanov V."/>
            <person name="Penin A."/>
            <person name="Logacheva M."/>
        </authorList>
    </citation>
    <scope>NUCLEOTIDE SEQUENCE</scope>
    <source>
        <strain evidence="8">Hsosn_3</strain>
        <tissue evidence="8">Leaf</tissue>
    </source>
</reference>
<keyword evidence="6" id="KW-0720">Serine protease</keyword>
<dbReference type="InterPro" id="IPR027417">
    <property type="entry name" value="P-loop_NTPase"/>
</dbReference>
<feature type="domain" description="Peptidase S54 rhomboid" evidence="7">
    <location>
        <begin position="20"/>
        <end position="83"/>
    </location>
</feature>
<dbReference type="AlphaFoldDB" id="A0AAD8I6A6"/>
<keyword evidence="3 6" id="KW-0812">Transmembrane</keyword>
<reference evidence="8" key="2">
    <citation type="submission" date="2023-05" db="EMBL/GenBank/DDBJ databases">
        <authorList>
            <person name="Schelkunov M.I."/>
        </authorList>
    </citation>
    <scope>NUCLEOTIDE SEQUENCE</scope>
    <source>
        <strain evidence="8">Hsosn_3</strain>
        <tissue evidence="8">Leaf</tissue>
    </source>
</reference>
<comment type="caution">
    <text evidence="8">The sequence shown here is derived from an EMBL/GenBank/DDBJ whole genome shotgun (WGS) entry which is preliminary data.</text>
</comment>
<dbReference type="PANTHER" id="PTHR22936">
    <property type="entry name" value="RHOMBOID-RELATED"/>
    <property type="match status" value="1"/>
</dbReference>
<dbReference type="Gene3D" id="1.20.1540.10">
    <property type="entry name" value="Rhomboid-like"/>
    <property type="match status" value="1"/>
</dbReference>
<feature type="transmembrane region" description="Helical" evidence="6">
    <location>
        <begin position="48"/>
        <end position="66"/>
    </location>
</feature>
<gene>
    <name evidence="8" type="ORF">POM88_026090</name>
</gene>
<dbReference type="Proteomes" id="UP001237642">
    <property type="component" value="Unassembled WGS sequence"/>
</dbReference>
<dbReference type="GO" id="GO:0016020">
    <property type="term" value="C:membrane"/>
    <property type="evidence" value="ECO:0007669"/>
    <property type="project" value="UniProtKB-SubCell"/>
</dbReference>
<evidence type="ECO:0000256" key="1">
    <source>
        <dbReference type="ARBA" id="ARBA00004141"/>
    </source>
</evidence>
<dbReference type="GO" id="GO:0004252">
    <property type="term" value="F:serine-type endopeptidase activity"/>
    <property type="evidence" value="ECO:0007669"/>
    <property type="project" value="InterPro"/>
</dbReference>
<keyword evidence="6" id="KW-0645">Protease</keyword>
<comment type="subcellular location">
    <subcellularLocation>
        <location evidence="1 6">Membrane</location>
        <topology evidence="1 6">Multi-pass membrane protein</topology>
    </subcellularLocation>
</comment>
<evidence type="ECO:0000256" key="4">
    <source>
        <dbReference type="ARBA" id="ARBA00022989"/>
    </source>
</evidence>
<comment type="catalytic activity">
    <reaction evidence="6">
        <text>Cleaves type-1 transmembrane domains using a catalytic dyad composed of serine and histidine that are contributed by different transmembrane domains.</text>
        <dbReference type="EC" id="3.4.21.105"/>
    </reaction>
</comment>
<feature type="transmembrane region" description="Helical" evidence="6">
    <location>
        <begin position="21"/>
        <end position="42"/>
    </location>
</feature>
<sequence length="164" mass="18393">MIFFRFLSKLKKNSYLEHFTVLIGLLYVISGFGGSLLSALFIQSNISLGASSALFGLLGAMLLELITNWTIYANKVAALVTLTSNIFFFPSNKEKCLYLEYDRSMVLQMCGRAGRPPFDDTGLVIIMTRRETEKIKKYIVTSGEDIQELITDGKLLLAMKMVLL</sequence>
<keyword evidence="9" id="KW-1185">Reference proteome</keyword>
<evidence type="ECO:0000256" key="5">
    <source>
        <dbReference type="ARBA" id="ARBA00023136"/>
    </source>
</evidence>
<keyword evidence="5 6" id="KW-0472">Membrane</keyword>
<dbReference type="EMBL" id="JAUIZM010000006">
    <property type="protein sequence ID" value="KAK1379346.1"/>
    <property type="molecule type" value="Genomic_DNA"/>
</dbReference>
<dbReference type="InterPro" id="IPR035952">
    <property type="entry name" value="Rhomboid-like_sf"/>
</dbReference>
<evidence type="ECO:0000256" key="6">
    <source>
        <dbReference type="RuleBase" id="RU362115"/>
    </source>
</evidence>
<evidence type="ECO:0000313" key="8">
    <source>
        <dbReference type="EMBL" id="KAK1379346.1"/>
    </source>
</evidence>
<comment type="caution">
    <text evidence="6">Lacks conserved residue(s) required for the propagation of feature annotation.</text>
</comment>
<evidence type="ECO:0000313" key="9">
    <source>
        <dbReference type="Proteomes" id="UP001237642"/>
    </source>
</evidence>
<keyword evidence="6" id="KW-0378">Hydrolase</keyword>
<evidence type="ECO:0000259" key="7">
    <source>
        <dbReference type="Pfam" id="PF01694"/>
    </source>
</evidence>
<protein>
    <recommendedName>
        <fullName evidence="6">RHOMBOID-like protein</fullName>
        <ecNumber evidence="6">3.4.21.105</ecNumber>
    </recommendedName>
</protein>
<evidence type="ECO:0000256" key="2">
    <source>
        <dbReference type="ARBA" id="ARBA00009045"/>
    </source>
</evidence>
<organism evidence="8 9">
    <name type="scientific">Heracleum sosnowskyi</name>
    <dbReference type="NCBI Taxonomy" id="360622"/>
    <lineage>
        <taxon>Eukaryota</taxon>
        <taxon>Viridiplantae</taxon>
        <taxon>Streptophyta</taxon>
        <taxon>Embryophyta</taxon>
        <taxon>Tracheophyta</taxon>
        <taxon>Spermatophyta</taxon>
        <taxon>Magnoliopsida</taxon>
        <taxon>eudicotyledons</taxon>
        <taxon>Gunneridae</taxon>
        <taxon>Pentapetalae</taxon>
        <taxon>asterids</taxon>
        <taxon>campanulids</taxon>
        <taxon>Apiales</taxon>
        <taxon>Apiaceae</taxon>
        <taxon>Apioideae</taxon>
        <taxon>apioid superclade</taxon>
        <taxon>Tordylieae</taxon>
        <taxon>Tordyliinae</taxon>
        <taxon>Heracleum</taxon>
    </lineage>
</organism>
<dbReference type="PANTHER" id="PTHR22936:SF77">
    <property type="entry name" value="RHOMBOID-LIKE PROTEIN 1"/>
    <property type="match status" value="1"/>
</dbReference>
<dbReference type="GO" id="GO:0006508">
    <property type="term" value="P:proteolysis"/>
    <property type="evidence" value="ECO:0007669"/>
    <property type="project" value="UniProtKB-KW"/>
</dbReference>
<dbReference type="Pfam" id="PF01694">
    <property type="entry name" value="Rhomboid"/>
    <property type="match status" value="1"/>
</dbReference>
<proteinExistence type="inferred from homology"/>
<name>A0AAD8I6A6_9APIA</name>
<evidence type="ECO:0000256" key="3">
    <source>
        <dbReference type="ARBA" id="ARBA00022692"/>
    </source>
</evidence>
<comment type="similarity">
    <text evidence="2 6">Belongs to the peptidase S54 family.</text>
</comment>